<accession>A0A6A6SSP1</accession>
<dbReference type="SMART" id="SM00220">
    <property type="entry name" value="S_TKc"/>
    <property type="match status" value="1"/>
</dbReference>
<dbReference type="GO" id="GO:0004672">
    <property type="term" value="F:protein kinase activity"/>
    <property type="evidence" value="ECO:0007669"/>
    <property type="project" value="InterPro"/>
</dbReference>
<dbReference type="PROSITE" id="PS50011">
    <property type="entry name" value="PROTEIN_KINASE_DOM"/>
    <property type="match status" value="1"/>
</dbReference>
<dbReference type="EMBL" id="MU004447">
    <property type="protein sequence ID" value="KAF2650670.1"/>
    <property type="molecule type" value="Genomic_DNA"/>
</dbReference>
<dbReference type="SUPFAM" id="SSF56112">
    <property type="entry name" value="Protein kinase-like (PK-like)"/>
    <property type="match status" value="1"/>
</dbReference>
<feature type="compositionally biased region" description="Basic and acidic residues" evidence="1">
    <location>
        <begin position="1"/>
        <end position="11"/>
    </location>
</feature>
<sequence length="315" mass="35787">MSAKPKDEAFQRHPRPQLPTKAALLLESRKPVEKLKASAPKEQTRTPTLYHESPWKSMSRLGQLVQGNHEWHIGLLKGKLIMMRKMDLDAGRRHLEMVKPLAHPNIAKLEDLFEDDNSLYFRFEYSRFTLGEVLNVHLHFEESHILTVAHSIFFAAKHIAAAGIIHNAISSATIRVCGKSGRVLLSDFDDCIFQSTNLTPNIDLELLGFTILECMEGAPSKQLRDANYVRRQRELNQIFGLKDGGRWSGYKLLVDFLDDLFNEGKPAIAKLDKPHGYITQHQPEHCIPAPFLELVPLECFTFWRPEAGNSEGATE</sequence>
<organism evidence="3 4">
    <name type="scientific">Lophiostoma macrostomum CBS 122681</name>
    <dbReference type="NCBI Taxonomy" id="1314788"/>
    <lineage>
        <taxon>Eukaryota</taxon>
        <taxon>Fungi</taxon>
        <taxon>Dikarya</taxon>
        <taxon>Ascomycota</taxon>
        <taxon>Pezizomycotina</taxon>
        <taxon>Dothideomycetes</taxon>
        <taxon>Pleosporomycetidae</taxon>
        <taxon>Pleosporales</taxon>
        <taxon>Lophiostomataceae</taxon>
        <taxon>Lophiostoma</taxon>
    </lineage>
</organism>
<gene>
    <name evidence="3" type="ORF">K491DRAFT_124883</name>
</gene>
<proteinExistence type="predicted"/>
<keyword evidence="4" id="KW-1185">Reference proteome</keyword>
<evidence type="ECO:0000256" key="1">
    <source>
        <dbReference type="SAM" id="MobiDB-lite"/>
    </source>
</evidence>
<dbReference type="Proteomes" id="UP000799324">
    <property type="component" value="Unassembled WGS sequence"/>
</dbReference>
<feature type="region of interest" description="Disordered" evidence="1">
    <location>
        <begin position="1"/>
        <end position="23"/>
    </location>
</feature>
<dbReference type="OrthoDB" id="3942097at2759"/>
<evidence type="ECO:0000313" key="4">
    <source>
        <dbReference type="Proteomes" id="UP000799324"/>
    </source>
</evidence>
<dbReference type="Gene3D" id="1.10.510.10">
    <property type="entry name" value="Transferase(Phosphotransferase) domain 1"/>
    <property type="match status" value="1"/>
</dbReference>
<dbReference type="Pfam" id="PF00069">
    <property type="entry name" value="Pkinase"/>
    <property type="match status" value="1"/>
</dbReference>
<evidence type="ECO:0000313" key="3">
    <source>
        <dbReference type="EMBL" id="KAF2650670.1"/>
    </source>
</evidence>
<dbReference type="Gene3D" id="3.30.200.20">
    <property type="entry name" value="Phosphorylase Kinase, domain 1"/>
    <property type="match status" value="1"/>
</dbReference>
<evidence type="ECO:0000259" key="2">
    <source>
        <dbReference type="PROSITE" id="PS50011"/>
    </source>
</evidence>
<feature type="domain" description="Protein kinase" evidence="2">
    <location>
        <begin position="50"/>
        <end position="315"/>
    </location>
</feature>
<protein>
    <recommendedName>
        <fullName evidence="2">Protein kinase domain-containing protein</fullName>
    </recommendedName>
</protein>
<dbReference type="GO" id="GO:0005524">
    <property type="term" value="F:ATP binding"/>
    <property type="evidence" value="ECO:0007669"/>
    <property type="project" value="InterPro"/>
</dbReference>
<name>A0A6A6SSP1_9PLEO</name>
<reference evidence="3" key="1">
    <citation type="journal article" date="2020" name="Stud. Mycol.">
        <title>101 Dothideomycetes genomes: a test case for predicting lifestyles and emergence of pathogens.</title>
        <authorList>
            <person name="Haridas S."/>
            <person name="Albert R."/>
            <person name="Binder M."/>
            <person name="Bloem J."/>
            <person name="Labutti K."/>
            <person name="Salamov A."/>
            <person name="Andreopoulos B."/>
            <person name="Baker S."/>
            <person name="Barry K."/>
            <person name="Bills G."/>
            <person name="Bluhm B."/>
            <person name="Cannon C."/>
            <person name="Castanera R."/>
            <person name="Culley D."/>
            <person name="Daum C."/>
            <person name="Ezra D."/>
            <person name="Gonzalez J."/>
            <person name="Henrissat B."/>
            <person name="Kuo A."/>
            <person name="Liang C."/>
            <person name="Lipzen A."/>
            <person name="Lutzoni F."/>
            <person name="Magnuson J."/>
            <person name="Mondo S."/>
            <person name="Nolan M."/>
            <person name="Ohm R."/>
            <person name="Pangilinan J."/>
            <person name="Park H.-J."/>
            <person name="Ramirez L."/>
            <person name="Alfaro M."/>
            <person name="Sun H."/>
            <person name="Tritt A."/>
            <person name="Yoshinaga Y."/>
            <person name="Zwiers L.-H."/>
            <person name="Turgeon B."/>
            <person name="Goodwin S."/>
            <person name="Spatafora J."/>
            <person name="Crous P."/>
            <person name="Grigoriev I."/>
        </authorList>
    </citation>
    <scope>NUCLEOTIDE SEQUENCE</scope>
    <source>
        <strain evidence="3">CBS 122681</strain>
    </source>
</reference>
<dbReference type="InterPro" id="IPR000719">
    <property type="entry name" value="Prot_kinase_dom"/>
</dbReference>
<dbReference type="InterPro" id="IPR011009">
    <property type="entry name" value="Kinase-like_dom_sf"/>
</dbReference>
<dbReference type="AlphaFoldDB" id="A0A6A6SSP1"/>